<comment type="pathway">
    <text evidence="2">Nucleotide-sugar biosynthesis; UDP-N-acetyl-alpha-D-glucosamine biosynthesis; alpha-D-glucosamine 6-phosphate from D-fructose 6-phosphate: step 1/1.</text>
</comment>
<sequence>MCGIFAYLNYQVPVSRQVIVNTLLNGLHRLEYRGYDSAGLAIDAVCPEKNGLCTDDSHNTFIRVVRCKGKVASLGQAVKQFLTDADLPNEPITTHVGIAHTRWATHGEPNEVNAHPQRSGPDNGFVVVHNGIITNYVDLKALLKRRGFTFESDTDTEVIPKFMQMIYDSHKENPITFLEVVELVAHQLEGSFALACKSSYYPGECVVARRGSPMLVGIKSPNELTMNHIPVFYRPNVKLWEGKEDSHNLKRLCSSSPNTTYSIRPQVNDEEHTETPDQVTHFLSGADGHREIEFFFASCASALIEHTDKVIFLEDDDVAAVRNGQLTIHRLSRSASATREVVTLQMELQQIMKGNYDYFMQKEIFEQPDSVLNTMRGRVKFDMNTVKLGGLAEHLSSIRRCHRLIFIGCGTSYHSAVATRALIEEMSELPVMVELASDLLDRKTPIFRDDVCVFISQSGETADTLLAMRYCINRGALAVGITNTVGSSISRESHCGVHINAGPEIGVASTKAYTSQLIALVMFALVLSEDRISLQPRRIGIIEALSKLSDQIRSILKLDSSLKELAEKIYMKKSILVMGRGYNYATCLEGALKLKELTYMHAEGIMTGELKHGPLAMIDSDTTIIMIITRDRLFKKTTNALSEIRARKGHPIVICSEGDSQVMAEASYAIQIPETVDCLQSVLAVIPLQLISFHIAVQRGLDVDCPRNLAKSVTVE</sequence>
<accession>A0AA85IUJ5</accession>
<evidence type="ECO:0000259" key="9">
    <source>
        <dbReference type="PROSITE" id="PS51464"/>
    </source>
</evidence>
<dbReference type="NCBIfam" id="NF001484">
    <property type="entry name" value="PRK00331.1"/>
    <property type="match status" value="1"/>
</dbReference>
<reference evidence="11" key="2">
    <citation type="submission" date="2023-11" db="UniProtKB">
        <authorList>
            <consortium name="WormBaseParasite"/>
        </authorList>
    </citation>
    <scope>IDENTIFICATION</scope>
</reference>
<keyword evidence="5" id="KW-0808">Transferase</keyword>
<dbReference type="InterPro" id="IPR035490">
    <property type="entry name" value="GlmS/FrlB_SIS"/>
</dbReference>
<dbReference type="NCBIfam" id="TIGR01135">
    <property type="entry name" value="glmS"/>
    <property type="match status" value="1"/>
</dbReference>
<dbReference type="CDD" id="cd05008">
    <property type="entry name" value="SIS_GlmS_GlmD_1"/>
    <property type="match status" value="1"/>
</dbReference>
<keyword evidence="4" id="KW-0032">Aminotransferase</keyword>
<dbReference type="AlphaFoldDB" id="A0AA85IUJ5"/>
<dbReference type="WBParaSite" id="TREG1_113210.1">
    <property type="protein sequence ID" value="TREG1_113210.1"/>
    <property type="gene ID" value="TREG1_113210"/>
</dbReference>
<dbReference type="CDD" id="cd05009">
    <property type="entry name" value="SIS_GlmS_GlmD_2"/>
    <property type="match status" value="1"/>
</dbReference>
<dbReference type="GO" id="GO:0006047">
    <property type="term" value="P:UDP-N-acetylglucosamine metabolic process"/>
    <property type="evidence" value="ECO:0007669"/>
    <property type="project" value="TreeGrafter"/>
</dbReference>
<feature type="domain" description="SIS" evidence="9">
    <location>
        <begin position="565"/>
        <end position="706"/>
    </location>
</feature>
<dbReference type="SUPFAM" id="SSF53697">
    <property type="entry name" value="SIS domain"/>
    <property type="match status" value="1"/>
</dbReference>
<dbReference type="EC" id="2.6.1.16" evidence="3"/>
<dbReference type="GO" id="GO:0006002">
    <property type="term" value="P:fructose 6-phosphate metabolic process"/>
    <property type="evidence" value="ECO:0007669"/>
    <property type="project" value="TreeGrafter"/>
</dbReference>
<dbReference type="FunFam" id="3.40.50.10490:FF:000002">
    <property type="entry name" value="Glutamine--fructose-6-phosphate aminotransferase [isomerizing]"/>
    <property type="match status" value="1"/>
</dbReference>
<protein>
    <recommendedName>
        <fullName evidence="3">glutamine--fructose-6-phosphate transaminase (isomerizing)</fullName>
        <ecNumber evidence="3">2.6.1.16</ecNumber>
    </recommendedName>
</protein>
<dbReference type="PROSITE" id="PS51278">
    <property type="entry name" value="GATASE_TYPE_2"/>
    <property type="match status" value="1"/>
</dbReference>
<evidence type="ECO:0000256" key="3">
    <source>
        <dbReference type="ARBA" id="ARBA00012916"/>
    </source>
</evidence>
<dbReference type="FunFam" id="3.40.50.10490:FF:000001">
    <property type="entry name" value="Glutamine--fructose-6-phosphate aminotransferase [isomerizing]"/>
    <property type="match status" value="1"/>
</dbReference>
<dbReference type="InterPro" id="IPR017932">
    <property type="entry name" value="GATase_2_dom"/>
</dbReference>
<dbReference type="GO" id="GO:0046349">
    <property type="term" value="P:amino sugar biosynthetic process"/>
    <property type="evidence" value="ECO:0007669"/>
    <property type="project" value="UniProtKB-ARBA"/>
</dbReference>
<dbReference type="Pfam" id="PF01380">
    <property type="entry name" value="SIS"/>
    <property type="match status" value="2"/>
</dbReference>
<evidence type="ECO:0000313" key="11">
    <source>
        <dbReference type="WBParaSite" id="TREG1_113210.1"/>
    </source>
</evidence>
<comment type="catalytic activity">
    <reaction evidence="1">
        <text>D-fructose 6-phosphate + L-glutamine = D-glucosamine 6-phosphate + L-glutamate</text>
        <dbReference type="Rhea" id="RHEA:13237"/>
        <dbReference type="ChEBI" id="CHEBI:29985"/>
        <dbReference type="ChEBI" id="CHEBI:58359"/>
        <dbReference type="ChEBI" id="CHEBI:58725"/>
        <dbReference type="ChEBI" id="CHEBI:61527"/>
        <dbReference type="EC" id="2.6.1.16"/>
    </reaction>
</comment>
<dbReference type="InterPro" id="IPR035466">
    <property type="entry name" value="GlmS/AgaS_SIS"/>
</dbReference>
<dbReference type="InterPro" id="IPR001347">
    <property type="entry name" value="SIS_dom"/>
</dbReference>
<dbReference type="InterPro" id="IPR005855">
    <property type="entry name" value="GFAT"/>
</dbReference>
<proteinExistence type="predicted"/>
<dbReference type="PANTHER" id="PTHR10937">
    <property type="entry name" value="GLUCOSAMINE--FRUCTOSE-6-PHOSPHATE AMINOTRANSFERASE, ISOMERIZING"/>
    <property type="match status" value="1"/>
</dbReference>
<dbReference type="GO" id="GO:0097367">
    <property type="term" value="F:carbohydrate derivative binding"/>
    <property type="evidence" value="ECO:0007669"/>
    <property type="project" value="InterPro"/>
</dbReference>
<dbReference type="GO" id="GO:0006487">
    <property type="term" value="P:protein N-linked glycosylation"/>
    <property type="evidence" value="ECO:0007669"/>
    <property type="project" value="TreeGrafter"/>
</dbReference>
<dbReference type="Gene3D" id="3.40.50.10490">
    <property type="entry name" value="Glucose-6-phosphate isomerase like protein, domain 1"/>
    <property type="match status" value="2"/>
</dbReference>
<dbReference type="SUPFAM" id="SSF56235">
    <property type="entry name" value="N-terminal nucleophile aminohydrolases (Ntn hydrolases)"/>
    <property type="match status" value="1"/>
</dbReference>
<dbReference type="CDD" id="cd00714">
    <property type="entry name" value="GFAT"/>
    <property type="match status" value="1"/>
</dbReference>
<name>A0AA85IUJ5_TRIRE</name>
<evidence type="ECO:0000256" key="7">
    <source>
        <dbReference type="ARBA" id="ARBA00022962"/>
    </source>
</evidence>
<dbReference type="Gene3D" id="3.60.20.10">
    <property type="entry name" value="Glutamine Phosphoribosylpyrophosphate, subunit 1, domain 1"/>
    <property type="match status" value="1"/>
</dbReference>
<dbReference type="Pfam" id="PF13522">
    <property type="entry name" value="GATase_6"/>
    <property type="match status" value="1"/>
</dbReference>
<evidence type="ECO:0000256" key="4">
    <source>
        <dbReference type="ARBA" id="ARBA00022576"/>
    </source>
</evidence>
<dbReference type="GO" id="GO:0004360">
    <property type="term" value="F:glutamine-fructose-6-phosphate transaminase (isomerizing) activity"/>
    <property type="evidence" value="ECO:0007669"/>
    <property type="project" value="UniProtKB-EC"/>
</dbReference>
<organism evidence="10 11">
    <name type="scientific">Trichobilharzia regenti</name>
    <name type="common">Nasal bird schistosome</name>
    <dbReference type="NCBI Taxonomy" id="157069"/>
    <lineage>
        <taxon>Eukaryota</taxon>
        <taxon>Metazoa</taxon>
        <taxon>Spiralia</taxon>
        <taxon>Lophotrochozoa</taxon>
        <taxon>Platyhelminthes</taxon>
        <taxon>Trematoda</taxon>
        <taxon>Digenea</taxon>
        <taxon>Strigeidida</taxon>
        <taxon>Schistosomatoidea</taxon>
        <taxon>Schistosomatidae</taxon>
        <taxon>Trichobilharzia</taxon>
    </lineage>
</organism>
<dbReference type="PROSITE" id="PS51464">
    <property type="entry name" value="SIS"/>
    <property type="match status" value="2"/>
</dbReference>
<keyword evidence="10" id="KW-1185">Reference proteome</keyword>
<evidence type="ECO:0000256" key="6">
    <source>
        <dbReference type="ARBA" id="ARBA00022737"/>
    </source>
</evidence>
<dbReference type="InterPro" id="IPR046348">
    <property type="entry name" value="SIS_dom_sf"/>
</dbReference>
<keyword evidence="7" id="KW-0315">Glutamine amidotransferase</keyword>
<feature type="domain" description="SIS" evidence="9">
    <location>
        <begin position="391"/>
        <end position="533"/>
    </location>
</feature>
<keyword evidence="6" id="KW-0677">Repeat</keyword>
<dbReference type="PANTHER" id="PTHR10937:SF0">
    <property type="entry name" value="GLUTAMINE--FRUCTOSE-6-PHOSPHATE TRANSAMINASE (ISOMERIZING)"/>
    <property type="match status" value="1"/>
</dbReference>
<evidence type="ECO:0000256" key="1">
    <source>
        <dbReference type="ARBA" id="ARBA00001031"/>
    </source>
</evidence>
<dbReference type="FunFam" id="3.60.20.10:FF:000052">
    <property type="entry name" value="Glutamine--fructose-6-phosphate aminotransferase [isomerizing] 2"/>
    <property type="match status" value="1"/>
</dbReference>
<evidence type="ECO:0000313" key="10">
    <source>
        <dbReference type="Proteomes" id="UP000050795"/>
    </source>
</evidence>
<dbReference type="InterPro" id="IPR047084">
    <property type="entry name" value="GFAT_N"/>
</dbReference>
<dbReference type="Proteomes" id="UP000050795">
    <property type="component" value="Unassembled WGS sequence"/>
</dbReference>
<feature type="domain" description="Glutamine amidotransferase type-2" evidence="8">
    <location>
        <begin position="2"/>
        <end position="324"/>
    </location>
</feature>
<evidence type="ECO:0000256" key="5">
    <source>
        <dbReference type="ARBA" id="ARBA00022679"/>
    </source>
</evidence>
<reference evidence="10" key="1">
    <citation type="submission" date="2022-06" db="EMBL/GenBank/DDBJ databases">
        <authorList>
            <person name="Berger JAMES D."/>
            <person name="Berger JAMES D."/>
        </authorList>
    </citation>
    <scope>NUCLEOTIDE SEQUENCE [LARGE SCALE GENOMIC DNA]</scope>
</reference>
<evidence type="ECO:0000259" key="8">
    <source>
        <dbReference type="PROSITE" id="PS51278"/>
    </source>
</evidence>
<dbReference type="InterPro" id="IPR029055">
    <property type="entry name" value="Ntn_hydrolases_N"/>
</dbReference>
<evidence type="ECO:0000256" key="2">
    <source>
        <dbReference type="ARBA" id="ARBA00004775"/>
    </source>
</evidence>